<protein>
    <submittedName>
        <fullName evidence="1">Uncharacterized protein</fullName>
    </submittedName>
</protein>
<organism evidence="1 2">
    <name type="scientific">Petrolisthes manimaculis</name>
    <dbReference type="NCBI Taxonomy" id="1843537"/>
    <lineage>
        <taxon>Eukaryota</taxon>
        <taxon>Metazoa</taxon>
        <taxon>Ecdysozoa</taxon>
        <taxon>Arthropoda</taxon>
        <taxon>Crustacea</taxon>
        <taxon>Multicrustacea</taxon>
        <taxon>Malacostraca</taxon>
        <taxon>Eumalacostraca</taxon>
        <taxon>Eucarida</taxon>
        <taxon>Decapoda</taxon>
        <taxon>Pleocyemata</taxon>
        <taxon>Anomura</taxon>
        <taxon>Galatheoidea</taxon>
        <taxon>Porcellanidae</taxon>
        <taxon>Petrolisthes</taxon>
    </lineage>
</organism>
<accession>A0AAE1NXU1</accession>
<dbReference type="Proteomes" id="UP001292094">
    <property type="component" value="Unassembled WGS sequence"/>
</dbReference>
<dbReference type="AlphaFoldDB" id="A0AAE1NXU1"/>
<name>A0AAE1NXU1_9EUCA</name>
<keyword evidence="2" id="KW-1185">Reference proteome</keyword>
<evidence type="ECO:0000313" key="1">
    <source>
        <dbReference type="EMBL" id="KAK4297668.1"/>
    </source>
</evidence>
<evidence type="ECO:0000313" key="2">
    <source>
        <dbReference type="Proteomes" id="UP001292094"/>
    </source>
</evidence>
<dbReference type="EMBL" id="JAWZYT010003590">
    <property type="protein sequence ID" value="KAK4297668.1"/>
    <property type="molecule type" value="Genomic_DNA"/>
</dbReference>
<comment type="caution">
    <text evidence="1">The sequence shown here is derived from an EMBL/GenBank/DDBJ whole genome shotgun (WGS) entry which is preliminary data.</text>
</comment>
<gene>
    <name evidence="1" type="ORF">Pmani_029931</name>
</gene>
<proteinExistence type="predicted"/>
<sequence>MLPLLLHLKYLPLTLMPFLVPYPNLCILVLLQLTRLDRLMLTPLLIRPSICLLHPYWTEQQPVMPAPVSTHSSCASPVLSINNQITEWNDEMEFVEEREMVTMMDDISMPELNDLNDAFQNPQSEDVPCPNTPALTAAVSRFCDIVNEMNNPNFVVAHRPLPRKDTSDNFIALAPSNGVIRIWSRQLQRRDFCECRPMVASQRLEKLKKIFSDVADLVPYRCEIKAQKLTTSSILYYNKEVKSIVHVNRNGLIVFDSLTMFGDSPANTRKYFYSVVVDANEHRDNVLFTKIKEYQNTHLSLSLQHWYVDLITAVLGSRCHLHSLEHHPDFSIARTWRVEAHMELKRFLRRLQDTELKT</sequence>
<reference evidence="1" key="1">
    <citation type="submission" date="2023-11" db="EMBL/GenBank/DDBJ databases">
        <title>Genome assemblies of two species of porcelain crab, Petrolisthes cinctipes and Petrolisthes manimaculis (Anomura: Porcellanidae).</title>
        <authorList>
            <person name="Angst P."/>
        </authorList>
    </citation>
    <scope>NUCLEOTIDE SEQUENCE</scope>
    <source>
        <strain evidence="1">PB745_02</strain>
        <tissue evidence="1">Gill</tissue>
    </source>
</reference>